<dbReference type="GO" id="GO:0000976">
    <property type="term" value="F:transcription cis-regulatory region binding"/>
    <property type="evidence" value="ECO:0007669"/>
    <property type="project" value="TreeGrafter"/>
</dbReference>
<comment type="caution">
    <text evidence="6">The sequence shown here is derived from an EMBL/GenBank/DDBJ whole genome shotgun (WGS) entry which is preliminary data.</text>
</comment>
<feature type="domain" description="HTH tetR-type" evidence="5">
    <location>
        <begin position="21"/>
        <end position="81"/>
    </location>
</feature>
<dbReference type="InterPro" id="IPR050109">
    <property type="entry name" value="HTH-type_TetR-like_transc_reg"/>
</dbReference>
<dbReference type="PROSITE" id="PS50977">
    <property type="entry name" value="HTH_TETR_2"/>
    <property type="match status" value="1"/>
</dbReference>
<evidence type="ECO:0000259" key="5">
    <source>
        <dbReference type="PROSITE" id="PS50977"/>
    </source>
</evidence>
<dbReference type="InterPro" id="IPR036271">
    <property type="entry name" value="Tet_transcr_reg_TetR-rel_C_sf"/>
</dbReference>
<dbReference type="SUPFAM" id="SSF46689">
    <property type="entry name" value="Homeodomain-like"/>
    <property type="match status" value="1"/>
</dbReference>
<name>A0A917VKG0_9NOCA</name>
<reference evidence="6" key="2">
    <citation type="submission" date="2020-09" db="EMBL/GenBank/DDBJ databases">
        <authorList>
            <person name="Sun Q."/>
            <person name="Zhou Y."/>
        </authorList>
    </citation>
    <scope>NUCLEOTIDE SEQUENCE</scope>
    <source>
        <strain evidence="6">CGMCC 4.3508</strain>
    </source>
</reference>
<keyword evidence="1" id="KW-0805">Transcription regulation</keyword>
<dbReference type="SUPFAM" id="SSF48498">
    <property type="entry name" value="Tetracyclin repressor-like, C-terminal domain"/>
    <property type="match status" value="1"/>
</dbReference>
<evidence type="ECO:0000256" key="4">
    <source>
        <dbReference type="PROSITE-ProRule" id="PRU00335"/>
    </source>
</evidence>
<keyword evidence="7" id="KW-1185">Reference proteome</keyword>
<feature type="DNA-binding region" description="H-T-H motif" evidence="4">
    <location>
        <begin position="44"/>
        <end position="63"/>
    </location>
</feature>
<protein>
    <submittedName>
        <fullName evidence="6">Hypothetical regulatory protein, TetR family</fullName>
    </submittedName>
</protein>
<dbReference type="InterPro" id="IPR001647">
    <property type="entry name" value="HTH_TetR"/>
</dbReference>
<keyword evidence="2 4" id="KW-0238">DNA-binding</keyword>
<proteinExistence type="predicted"/>
<dbReference type="InterPro" id="IPR009057">
    <property type="entry name" value="Homeodomain-like_sf"/>
</dbReference>
<sequence length="244" mass="26140">MVEIVNPSDAGIPSRRARLRAETTREIESIALRQMAEDGPGAISLRGIAREMGMTARAIYSYFPTRDDLITALISGIGESLAESLRAAVDSVPAGDPGGRLVAWGAALRTWALADPEGFRLFYGRPVPGYRPPADGPVDRAARRVCRELTRLVAAADPPMPEGNSWAELHPDYVAKIREDIPEVAPAAAAMALRVWGRMHGLVALEIDGHIHPVARDPAALHHAEMLDLVASLGLARPATAPTD</sequence>
<dbReference type="Proteomes" id="UP000638263">
    <property type="component" value="Unassembled WGS sequence"/>
</dbReference>
<dbReference type="InterPro" id="IPR025996">
    <property type="entry name" value="MT1864/Rv1816-like_C"/>
</dbReference>
<evidence type="ECO:0000256" key="1">
    <source>
        <dbReference type="ARBA" id="ARBA00023015"/>
    </source>
</evidence>
<evidence type="ECO:0000256" key="3">
    <source>
        <dbReference type="ARBA" id="ARBA00023163"/>
    </source>
</evidence>
<dbReference type="EMBL" id="BMMH01000001">
    <property type="protein sequence ID" value="GGK93244.1"/>
    <property type="molecule type" value="Genomic_DNA"/>
</dbReference>
<dbReference type="GO" id="GO:0003700">
    <property type="term" value="F:DNA-binding transcription factor activity"/>
    <property type="evidence" value="ECO:0007669"/>
    <property type="project" value="TreeGrafter"/>
</dbReference>
<dbReference type="Gene3D" id="1.10.357.10">
    <property type="entry name" value="Tetracycline Repressor, domain 2"/>
    <property type="match status" value="1"/>
</dbReference>
<dbReference type="RefSeq" id="WP_189093973.1">
    <property type="nucleotide sequence ID" value="NZ_BMMH01000001.1"/>
</dbReference>
<dbReference type="AlphaFoldDB" id="A0A917VKG0"/>
<evidence type="ECO:0000313" key="6">
    <source>
        <dbReference type="EMBL" id="GGK93244.1"/>
    </source>
</evidence>
<dbReference type="PANTHER" id="PTHR30055:SF243">
    <property type="entry name" value="HTH-TYPE TRANSCRIPTIONAL REGULATOR RV1816"/>
    <property type="match status" value="1"/>
</dbReference>
<dbReference type="Pfam" id="PF00440">
    <property type="entry name" value="TetR_N"/>
    <property type="match status" value="1"/>
</dbReference>
<dbReference type="PANTHER" id="PTHR30055">
    <property type="entry name" value="HTH-TYPE TRANSCRIPTIONAL REGULATOR RUTR"/>
    <property type="match status" value="1"/>
</dbReference>
<keyword evidence="3" id="KW-0804">Transcription</keyword>
<evidence type="ECO:0000313" key="7">
    <source>
        <dbReference type="Proteomes" id="UP000638263"/>
    </source>
</evidence>
<organism evidence="6 7">
    <name type="scientific">Nocardia jinanensis</name>
    <dbReference type="NCBI Taxonomy" id="382504"/>
    <lineage>
        <taxon>Bacteria</taxon>
        <taxon>Bacillati</taxon>
        <taxon>Actinomycetota</taxon>
        <taxon>Actinomycetes</taxon>
        <taxon>Mycobacteriales</taxon>
        <taxon>Nocardiaceae</taxon>
        <taxon>Nocardia</taxon>
    </lineage>
</organism>
<reference evidence="6" key="1">
    <citation type="journal article" date="2014" name="Int. J. Syst. Evol. Microbiol.">
        <title>Complete genome sequence of Corynebacterium casei LMG S-19264T (=DSM 44701T), isolated from a smear-ripened cheese.</title>
        <authorList>
            <consortium name="US DOE Joint Genome Institute (JGI-PGF)"/>
            <person name="Walter F."/>
            <person name="Albersmeier A."/>
            <person name="Kalinowski J."/>
            <person name="Ruckert C."/>
        </authorList>
    </citation>
    <scope>NUCLEOTIDE SEQUENCE</scope>
    <source>
        <strain evidence="6">CGMCC 4.3508</strain>
    </source>
</reference>
<evidence type="ECO:0000256" key="2">
    <source>
        <dbReference type="ARBA" id="ARBA00023125"/>
    </source>
</evidence>
<accession>A0A917VKG0</accession>
<dbReference type="Pfam" id="PF13305">
    <property type="entry name" value="TetR_C_33"/>
    <property type="match status" value="1"/>
</dbReference>
<gene>
    <name evidence="6" type="ORF">GCM10011588_04730</name>
</gene>